<name>A0A9P9IX15_9PLEO</name>
<feature type="transmembrane region" description="Helical" evidence="1">
    <location>
        <begin position="170"/>
        <end position="190"/>
    </location>
</feature>
<keyword evidence="1" id="KW-0812">Transmembrane</keyword>
<dbReference type="AlphaFoldDB" id="A0A9P9IX15"/>
<comment type="caution">
    <text evidence="2">The sequence shown here is derived from an EMBL/GenBank/DDBJ whole genome shotgun (WGS) entry which is preliminary data.</text>
</comment>
<protein>
    <submittedName>
        <fullName evidence="2">Uncharacterized protein</fullName>
    </submittedName>
</protein>
<keyword evidence="1" id="KW-0472">Membrane</keyword>
<dbReference type="Proteomes" id="UP000700596">
    <property type="component" value="Unassembled WGS sequence"/>
</dbReference>
<evidence type="ECO:0000313" key="3">
    <source>
        <dbReference type="Proteomes" id="UP000700596"/>
    </source>
</evidence>
<evidence type="ECO:0000313" key="2">
    <source>
        <dbReference type="EMBL" id="KAH7135391.1"/>
    </source>
</evidence>
<feature type="transmembrane region" description="Helical" evidence="1">
    <location>
        <begin position="127"/>
        <end position="150"/>
    </location>
</feature>
<keyword evidence="1" id="KW-1133">Transmembrane helix</keyword>
<proteinExistence type="predicted"/>
<organism evidence="2 3">
    <name type="scientific">Dendryphion nanum</name>
    <dbReference type="NCBI Taxonomy" id="256645"/>
    <lineage>
        <taxon>Eukaryota</taxon>
        <taxon>Fungi</taxon>
        <taxon>Dikarya</taxon>
        <taxon>Ascomycota</taxon>
        <taxon>Pezizomycotina</taxon>
        <taxon>Dothideomycetes</taxon>
        <taxon>Pleosporomycetidae</taxon>
        <taxon>Pleosporales</taxon>
        <taxon>Torulaceae</taxon>
        <taxon>Dendryphion</taxon>
    </lineage>
</organism>
<dbReference type="PROSITE" id="PS51257">
    <property type="entry name" value="PROKAR_LIPOPROTEIN"/>
    <property type="match status" value="1"/>
</dbReference>
<accession>A0A9P9IX15</accession>
<sequence length="230" mass="24656">MTRRSVYGLGLSLTLACKLHSVSPRGGRRKLSRAGTVMTIASIVMPRWISPSDKSQPTIGLHKSCSRLTGTCTSYPRESQCVGNFCHIWRTVGFLLSFGVVIELATLVSFAVIIAGGVQRRVAGWKIITGLLAFGGVVLCAGMAIVASLSNNPHNFPPTSHLGTSWTLCAASFSTLLVTALGITGSALYLPTEGDYELIPDYPETQQDEQLLSRIAGWNDGYGSGRSYEN</sequence>
<evidence type="ECO:0000256" key="1">
    <source>
        <dbReference type="SAM" id="Phobius"/>
    </source>
</evidence>
<dbReference type="EMBL" id="JAGMWT010000002">
    <property type="protein sequence ID" value="KAH7135391.1"/>
    <property type="molecule type" value="Genomic_DNA"/>
</dbReference>
<feature type="transmembrane region" description="Helical" evidence="1">
    <location>
        <begin position="94"/>
        <end position="115"/>
    </location>
</feature>
<keyword evidence="3" id="KW-1185">Reference proteome</keyword>
<dbReference type="OrthoDB" id="61370at2759"/>
<gene>
    <name evidence="2" type="ORF">B0J11DRAFT_158581</name>
</gene>
<reference evidence="2" key="1">
    <citation type="journal article" date="2021" name="Nat. Commun.">
        <title>Genetic determinants of endophytism in the Arabidopsis root mycobiome.</title>
        <authorList>
            <person name="Mesny F."/>
            <person name="Miyauchi S."/>
            <person name="Thiergart T."/>
            <person name="Pickel B."/>
            <person name="Atanasova L."/>
            <person name="Karlsson M."/>
            <person name="Huettel B."/>
            <person name="Barry K.W."/>
            <person name="Haridas S."/>
            <person name="Chen C."/>
            <person name="Bauer D."/>
            <person name="Andreopoulos W."/>
            <person name="Pangilinan J."/>
            <person name="LaButti K."/>
            <person name="Riley R."/>
            <person name="Lipzen A."/>
            <person name="Clum A."/>
            <person name="Drula E."/>
            <person name="Henrissat B."/>
            <person name="Kohler A."/>
            <person name="Grigoriev I.V."/>
            <person name="Martin F.M."/>
            <person name="Hacquard S."/>
        </authorList>
    </citation>
    <scope>NUCLEOTIDE SEQUENCE</scope>
    <source>
        <strain evidence="2">MPI-CAGE-CH-0243</strain>
    </source>
</reference>